<reference evidence="2" key="1">
    <citation type="submission" date="2021-03" db="EMBL/GenBank/DDBJ databases">
        <title>Sagittula salina sp. nov. strain M10.9X isolated from the marine waste.</title>
        <authorList>
            <person name="Satari L."/>
            <person name="Molina-Menor E."/>
            <person name="Vidal-Verdu A."/>
            <person name="Pascual J."/>
            <person name="Pereto J."/>
            <person name="Porcar M."/>
        </authorList>
    </citation>
    <scope>NUCLEOTIDE SEQUENCE</scope>
    <source>
        <strain evidence="2">M10.9X</strain>
    </source>
</reference>
<protein>
    <submittedName>
        <fullName evidence="2">Peptidase M23</fullName>
    </submittedName>
</protein>
<evidence type="ECO:0000313" key="3">
    <source>
        <dbReference type="Proteomes" id="UP000675940"/>
    </source>
</evidence>
<organism evidence="2 3">
    <name type="scientific">Sagittula salina</name>
    <dbReference type="NCBI Taxonomy" id="2820268"/>
    <lineage>
        <taxon>Bacteria</taxon>
        <taxon>Pseudomonadati</taxon>
        <taxon>Pseudomonadota</taxon>
        <taxon>Alphaproteobacteria</taxon>
        <taxon>Rhodobacterales</taxon>
        <taxon>Roseobacteraceae</taxon>
        <taxon>Sagittula</taxon>
    </lineage>
</organism>
<accession>A0A940MQX9</accession>
<comment type="caution">
    <text evidence="2">The sequence shown here is derived from an EMBL/GenBank/DDBJ whole genome shotgun (WGS) entry which is preliminary data.</text>
</comment>
<dbReference type="Gene3D" id="2.70.70.10">
    <property type="entry name" value="Glucose Permease (Domain IIA)"/>
    <property type="match status" value="1"/>
</dbReference>
<dbReference type="RefSeq" id="WP_209360276.1">
    <property type="nucleotide sequence ID" value="NZ_JAGISH010000003.1"/>
</dbReference>
<feature type="chain" id="PRO_5037497289" evidence="1">
    <location>
        <begin position="23"/>
        <end position="375"/>
    </location>
</feature>
<keyword evidence="3" id="KW-1185">Reference proteome</keyword>
<feature type="signal peptide" evidence="1">
    <location>
        <begin position="1"/>
        <end position="22"/>
    </location>
</feature>
<sequence>MKRLALLLILLTGTLGVPPALAQDAGADARRAAEDLEAASVLLDSAEDAADRVAALTDTIRAYEDGLAAMREGLRAAAIRETELTRKLQAQEQEISQLLGVLTAMSGRASPGALVHPQGPLGAARSGMLVAAVTPGLAQRAADLRADLEEVQALRKLQQNAAQRLAEGLQGVQQARTELSQAIADRTDLPQRFTEDPIRTAILISATETLQGFADGLSQIPAEEDQGGPPMPDIHALKGTLSLPVRGVVLRRAGDPDAAGVARPGIVLAARPGALVTTPTAATIRYNGPLLDYGLVTILEPSPDVLFVLAGLDVVYGQIGEVLPAGSPVGLMPAPTNASTESEGGGAGRSETLYIEVREGDAPDDPLLWFATDKG</sequence>
<proteinExistence type="predicted"/>
<gene>
    <name evidence="2" type="ORF">J5474_07965</name>
</gene>
<evidence type="ECO:0000313" key="2">
    <source>
        <dbReference type="EMBL" id="MBP0482427.1"/>
    </source>
</evidence>
<dbReference type="Proteomes" id="UP000675940">
    <property type="component" value="Unassembled WGS sequence"/>
</dbReference>
<dbReference type="EMBL" id="JAGISH010000003">
    <property type="protein sequence ID" value="MBP0482427.1"/>
    <property type="molecule type" value="Genomic_DNA"/>
</dbReference>
<name>A0A940MQX9_9RHOB</name>
<dbReference type="AlphaFoldDB" id="A0A940MQX9"/>
<keyword evidence="1" id="KW-0732">Signal</keyword>
<evidence type="ECO:0000256" key="1">
    <source>
        <dbReference type="SAM" id="SignalP"/>
    </source>
</evidence>
<dbReference type="InterPro" id="IPR011055">
    <property type="entry name" value="Dup_hybrid_motif"/>
</dbReference>